<dbReference type="KEGG" id="ceu:A7L45_01955"/>
<keyword evidence="4 7" id="KW-0812">Transmembrane</keyword>
<evidence type="ECO:0000256" key="3">
    <source>
        <dbReference type="ARBA" id="ARBA00022475"/>
    </source>
</evidence>
<dbReference type="PANTHER" id="PTHR30561">
    <property type="entry name" value="SMR FAMILY PROTON-DEPENDENT DRUG EFFLUX TRANSPORTER SUGE"/>
    <property type="match status" value="1"/>
</dbReference>
<protein>
    <recommendedName>
        <fullName evidence="11">Multidrug efflux SMR transporter</fullName>
    </recommendedName>
</protein>
<dbReference type="Proteomes" id="UP000182569">
    <property type="component" value="Chromosome"/>
</dbReference>
<evidence type="ECO:0000256" key="6">
    <source>
        <dbReference type="ARBA" id="ARBA00023136"/>
    </source>
</evidence>
<feature type="transmembrane region" description="Helical" evidence="8">
    <location>
        <begin position="99"/>
        <end position="118"/>
    </location>
</feature>
<dbReference type="InterPro" id="IPR037185">
    <property type="entry name" value="EmrE-like"/>
</dbReference>
<comment type="subcellular location">
    <subcellularLocation>
        <location evidence="1 7">Cell membrane</location>
        <topology evidence="1 7">Multi-pass membrane protein</topology>
    </subcellularLocation>
</comment>
<dbReference type="SUPFAM" id="SSF103481">
    <property type="entry name" value="Multidrug resistance efflux transporter EmrE"/>
    <property type="match status" value="1"/>
</dbReference>
<evidence type="ECO:0000256" key="4">
    <source>
        <dbReference type="ARBA" id="ARBA00022692"/>
    </source>
</evidence>
<dbReference type="AlphaFoldDB" id="A0A1J0GC26"/>
<evidence type="ECO:0000256" key="8">
    <source>
        <dbReference type="SAM" id="Phobius"/>
    </source>
</evidence>
<dbReference type="GO" id="GO:0022857">
    <property type="term" value="F:transmembrane transporter activity"/>
    <property type="evidence" value="ECO:0007669"/>
    <property type="project" value="InterPro"/>
</dbReference>
<feature type="transmembrane region" description="Helical" evidence="8">
    <location>
        <begin position="16"/>
        <end position="35"/>
    </location>
</feature>
<evidence type="ECO:0000256" key="1">
    <source>
        <dbReference type="ARBA" id="ARBA00004651"/>
    </source>
</evidence>
<keyword evidence="5 8" id="KW-1133">Transmembrane helix</keyword>
<sequence>MINVVSKNVSKQNSKLAWLYLVVGGLLEICFTFGLKYSCGFTRTFPSIVVIITMLLSFYFLTSAMKVIPVGTAYAVYTGIGSVGTVTVGMMFFGDDVSIMKILFIGLLVGSIMGLKSVSIESKGGISKETKNEEIMIGQSNNIKDDKATIKKVER</sequence>
<keyword evidence="6 8" id="KW-0472">Membrane</keyword>
<reference evidence="10" key="1">
    <citation type="journal article" date="2016" name="Front. Microbiol.">
        <title>Complete Genome Sequence of Clostridium estertheticum DSM 8809, a Microbe Identified in Spoiled Vacuum Packed Beef.</title>
        <authorList>
            <person name="Yu Z."/>
            <person name="Gunn L."/>
            <person name="Brennan E."/>
            <person name="Reid R."/>
            <person name="Wall P.G."/>
            <person name="Gaora O.P."/>
            <person name="Hurley D."/>
            <person name="Bolton D."/>
            <person name="Fanning S."/>
        </authorList>
    </citation>
    <scope>NUCLEOTIDE SEQUENCE [LARGE SCALE GENOMIC DNA]</scope>
    <source>
        <strain evidence="10">DSM 8809</strain>
    </source>
</reference>
<keyword evidence="10" id="KW-1185">Reference proteome</keyword>
<accession>A0A1J0GC26</accession>
<keyword evidence="3" id="KW-1003">Cell membrane</keyword>
<evidence type="ECO:0000313" key="10">
    <source>
        <dbReference type="Proteomes" id="UP000182569"/>
    </source>
</evidence>
<dbReference type="FunFam" id="1.10.3730.20:FF:000001">
    <property type="entry name" value="Quaternary ammonium compound resistance transporter SugE"/>
    <property type="match status" value="1"/>
</dbReference>
<proteinExistence type="inferred from homology"/>
<feature type="transmembrane region" description="Helical" evidence="8">
    <location>
        <begin position="41"/>
        <end position="62"/>
    </location>
</feature>
<dbReference type="GO" id="GO:0005886">
    <property type="term" value="C:plasma membrane"/>
    <property type="evidence" value="ECO:0007669"/>
    <property type="project" value="UniProtKB-SubCell"/>
</dbReference>
<dbReference type="OrthoDB" id="21828at2"/>
<dbReference type="PANTHER" id="PTHR30561:SF0">
    <property type="entry name" value="GUANIDINIUM EXPORTER"/>
    <property type="match status" value="1"/>
</dbReference>
<gene>
    <name evidence="9" type="ORF">A7L45_01955</name>
</gene>
<organism evidence="9 10">
    <name type="scientific">Clostridium estertheticum subsp. estertheticum</name>
    <dbReference type="NCBI Taxonomy" id="1552"/>
    <lineage>
        <taxon>Bacteria</taxon>
        <taxon>Bacillati</taxon>
        <taxon>Bacillota</taxon>
        <taxon>Clostridia</taxon>
        <taxon>Eubacteriales</taxon>
        <taxon>Clostridiaceae</taxon>
        <taxon>Clostridium</taxon>
    </lineage>
</organism>
<dbReference type="EMBL" id="CP015756">
    <property type="protein sequence ID" value="APC38916.1"/>
    <property type="molecule type" value="Genomic_DNA"/>
</dbReference>
<comment type="similarity">
    <text evidence="7">Belongs to the drug/metabolite transporter (DMT) superfamily. Small multidrug resistance (SMR) (TC 2.A.7.1) family.</text>
</comment>
<dbReference type="Gene3D" id="1.10.3730.20">
    <property type="match status" value="1"/>
</dbReference>
<evidence type="ECO:0000256" key="7">
    <source>
        <dbReference type="RuleBase" id="RU003942"/>
    </source>
</evidence>
<evidence type="ECO:0000256" key="2">
    <source>
        <dbReference type="ARBA" id="ARBA00022448"/>
    </source>
</evidence>
<feature type="transmembrane region" description="Helical" evidence="8">
    <location>
        <begin position="74"/>
        <end position="93"/>
    </location>
</feature>
<dbReference type="Pfam" id="PF00893">
    <property type="entry name" value="Multi_Drug_Res"/>
    <property type="match status" value="1"/>
</dbReference>
<evidence type="ECO:0008006" key="11">
    <source>
        <dbReference type="Google" id="ProtNLM"/>
    </source>
</evidence>
<name>A0A1J0GC26_9CLOT</name>
<evidence type="ECO:0000256" key="5">
    <source>
        <dbReference type="ARBA" id="ARBA00022989"/>
    </source>
</evidence>
<dbReference type="RefSeq" id="WP_071611212.1">
    <property type="nucleotide sequence ID" value="NZ_CP015756.1"/>
</dbReference>
<dbReference type="InterPro" id="IPR045324">
    <property type="entry name" value="Small_multidrug_res"/>
</dbReference>
<evidence type="ECO:0000313" key="9">
    <source>
        <dbReference type="EMBL" id="APC38916.1"/>
    </source>
</evidence>
<keyword evidence="2" id="KW-0813">Transport</keyword>
<dbReference type="InterPro" id="IPR000390">
    <property type="entry name" value="Small_drug/metabolite_transptr"/>
</dbReference>